<organism evidence="1 2">
    <name type="scientific">Coemansia aciculifera</name>
    <dbReference type="NCBI Taxonomy" id="417176"/>
    <lineage>
        <taxon>Eukaryota</taxon>
        <taxon>Fungi</taxon>
        <taxon>Fungi incertae sedis</taxon>
        <taxon>Zoopagomycota</taxon>
        <taxon>Kickxellomycotina</taxon>
        <taxon>Kickxellomycetes</taxon>
        <taxon>Kickxellales</taxon>
        <taxon>Kickxellaceae</taxon>
        <taxon>Coemansia</taxon>
    </lineage>
</organism>
<protein>
    <submittedName>
        <fullName evidence="1">Uncharacterized protein</fullName>
    </submittedName>
</protein>
<accession>A0ACC1M5F6</accession>
<name>A0ACC1M5F6_9FUNG</name>
<feature type="non-terminal residue" evidence="1">
    <location>
        <position position="297"/>
    </location>
</feature>
<comment type="caution">
    <text evidence="1">The sequence shown here is derived from an EMBL/GenBank/DDBJ whole genome shotgun (WGS) entry which is preliminary data.</text>
</comment>
<keyword evidence="2" id="KW-1185">Reference proteome</keyword>
<evidence type="ECO:0000313" key="1">
    <source>
        <dbReference type="EMBL" id="KAJ2897321.1"/>
    </source>
</evidence>
<gene>
    <name evidence="1" type="ORF">IWW38_001762</name>
</gene>
<sequence>MSASCMRETKSGRIVWDETSASQQLSSLSLKVGTCLFASTGSRVVAQLRGMASDSSLLFIASVFIQGTQDCSAVDMLRRKLVKAKDKVQPCVYGTLVRSMVLRFELFPTQIDAFLDSFAVLAEFVRLADDVAVASVVASAMERCVQLAKSLSSGGDGSSQAVSRAVQAGFCGIETLCHSLCLPFDQAEGLGSDELLRLTSKHSLAVYRLLAFTTIATHALVLAAGTQPDPLLRWFALLRNLLDCRLFNDRMQVTGIRDLLSLAVSGLWDLAKPSLSRWSASLDDYFSLDQLESLMGV</sequence>
<dbReference type="Proteomes" id="UP001139981">
    <property type="component" value="Unassembled WGS sequence"/>
</dbReference>
<reference evidence="1" key="1">
    <citation type="submission" date="2022-07" db="EMBL/GenBank/DDBJ databases">
        <title>Phylogenomic reconstructions and comparative analyses of Kickxellomycotina fungi.</title>
        <authorList>
            <person name="Reynolds N.K."/>
            <person name="Stajich J.E."/>
            <person name="Barry K."/>
            <person name="Grigoriev I.V."/>
            <person name="Crous P."/>
            <person name="Smith M.E."/>
        </authorList>
    </citation>
    <scope>NUCLEOTIDE SEQUENCE</scope>
    <source>
        <strain evidence="1">CBS 190363</strain>
    </source>
</reference>
<evidence type="ECO:0000313" key="2">
    <source>
        <dbReference type="Proteomes" id="UP001139981"/>
    </source>
</evidence>
<dbReference type="EMBL" id="JANBVB010000127">
    <property type="protein sequence ID" value="KAJ2897321.1"/>
    <property type="molecule type" value="Genomic_DNA"/>
</dbReference>
<proteinExistence type="predicted"/>